<keyword evidence="2" id="KW-0805">Transcription regulation</keyword>
<protein>
    <submittedName>
        <fullName evidence="7">BTAD domain-containing putative transcriptional regulator</fullName>
    </submittedName>
</protein>
<organism evidence="7 8">
    <name type="scientific">Actinomadura fibrosa</name>
    <dbReference type="NCBI Taxonomy" id="111802"/>
    <lineage>
        <taxon>Bacteria</taxon>
        <taxon>Bacillati</taxon>
        <taxon>Actinomycetota</taxon>
        <taxon>Actinomycetes</taxon>
        <taxon>Streptosporangiales</taxon>
        <taxon>Thermomonosporaceae</taxon>
        <taxon>Actinomadura</taxon>
    </lineage>
</organism>
<dbReference type="RefSeq" id="WP_378322350.1">
    <property type="nucleotide sequence ID" value="NZ_JBHTGP010000005.1"/>
</dbReference>
<dbReference type="InterPro" id="IPR036388">
    <property type="entry name" value="WH-like_DNA-bd_sf"/>
</dbReference>
<comment type="caution">
    <text evidence="7">The sequence shown here is derived from an EMBL/GenBank/DDBJ whole genome shotgun (WGS) entry which is preliminary data.</text>
</comment>
<feature type="DNA-binding region" description="OmpR/PhoB-type" evidence="5">
    <location>
        <begin position="1"/>
        <end position="99"/>
    </location>
</feature>
<name>A0ABW2XFZ4_9ACTN</name>
<keyword evidence="4" id="KW-0804">Transcription</keyword>
<dbReference type="PANTHER" id="PTHR35807">
    <property type="entry name" value="TRANSCRIPTIONAL REGULATOR REDD-RELATED"/>
    <property type="match status" value="1"/>
</dbReference>
<dbReference type="InterPro" id="IPR011990">
    <property type="entry name" value="TPR-like_helical_dom_sf"/>
</dbReference>
<dbReference type="SUPFAM" id="SSF46894">
    <property type="entry name" value="C-terminal effector domain of the bipartite response regulators"/>
    <property type="match status" value="1"/>
</dbReference>
<dbReference type="SMART" id="SM01043">
    <property type="entry name" value="BTAD"/>
    <property type="match status" value="1"/>
</dbReference>
<reference evidence="8" key="1">
    <citation type="journal article" date="2019" name="Int. J. Syst. Evol. Microbiol.">
        <title>The Global Catalogue of Microorganisms (GCM) 10K type strain sequencing project: providing services to taxonomists for standard genome sequencing and annotation.</title>
        <authorList>
            <consortium name="The Broad Institute Genomics Platform"/>
            <consortium name="The Broad Institute Genome Sequencing Center for Infectious Disease"/>
            <person name="Wu L."/>
            <person name="Ma J."/>
        </authorList>
    </citation>
    <scope>NUCLEOTIDE SEQUENCE [LARGE SCALE GENOMIC DNA]</scope>
    <source>
        <strain evidence="8">JCM 9371</strain>
    </source>
</reference>
<dbReference type="InterPro" id="IPR016032">
    <property type="entry name" value="Sig_transdc_resp-reg_C-effctor"/>
</dbReference>
<dbReference type="Pfam" id="PF00486">
    <property type="entry name" value="Trans_reg_C"/>
    <property type="match status" value="1"/>
</dbReference>
<dbReference type="Gene3D" id="1.10.10.10">
    <property type="entry name" value="Winged helix-like DNA-binding domain superfamily/Winged helix DNA-binding domain"/>
    <property type="match status" value="1"/>
</dbReference>
<dbReference type="PROSITE" id="PS51755">
    <property type="entry name" value="OMPR_PHOB"/>
    <property type="match status" value="1"/>
</dbReference>
<evidence type="ECO:0000259" key="6">
    <source>
        <dbReference type="PROSITE" id="PS51755"/>
    </source>
</evidence>
<keyword evidence="3 5" id="KW-0238">DNA-binding</keyword>
<dbReference type="Gene3D" id="1.25.40.10">
    <property type="entry name" value="Tetratricopeptide repeat domain"/>
    <property type="match status" value="1"/>
</dbReference>
<dbReference type="SUPFAM" id="SSF48452">
    <property type="entry name" value="TPR-like"/>
    <property type="match status" value="1"/>
</dbReference>
<dbReference type="SMART" id="SM00862">
    <property type="entry name" value="Trans_reg_C"/>
    <property type="match status" value="1"/>
</dbReference>
<feature type="domain" description="OmpR/PhoB-type" evidence="6">
    <location>
        <begin position="1"/>
        <end position="99"/>
    </location>
</feature>
<dbReference type="Proteomes" id="UP001597063">
    <property type="component" value="Unassembled WGS sequence"/>
</dbReference>
<dbReference type="InterPro" id="IPR005158">
    <property type="entry name" value="BTAD"/>
</dbReference>
<dbReference type="InterPro" id="IPR001867">
    <property type="entry name" value="OmpR/PhoB-type_DNA-bd"/>
</dbReference>
<dbReference type="InterPro" id="IPR051677">
    <property type="entry name" value="AfsR-DnrI-RedD_regulator"/>
</dbReference>
<evidence type="ECO:0000313" key="8">
    <source>
        <dbReference type="Proteomes" id="UP001597063"/>
    </source>
</evidence>
<evidence type="ECO:0000256" key="2">
    <source>
        <dbReference type="ARBA" id="ARBA00023015"/>
    </source>
</evidence>
<gene>
    <name evidence="7" type="ORF">ACFQZM_10700</name>
</gene>
<evidence type="ECO:0000313" key="7">
    <source>
        <dbReference type="EMBL" id="MFD0684970.1"/>
    </source>
</evidence>
<dbReference type="PANTHER" id="PTHR35807:SF1">
    <property type="entry name" value="TRANSCRIPTIONAL REGULATOR REDD"/>
    <property type="match status" value="1"/>
</dbReference>
<evidence type="ECO:0000256" key="5">
    <source>
        <dbReference type="PROSITE-ProRule" id="PRU01091"/>
    </source>
</evidence>
<sequence>MPVGFGVLGPVAAWDAAGGEIALKGPRHRAVLARLIVARRRVVPVSLLVDDLWDDPPAGAVGAVRTFVAALRRALEPDRPPRTPPRLLVTEGPGYALRAEPDDVDAWRFERAVAAAAEEPPRRALARLEDALGLWRGPAYAGFAGEHWTRAERARLVELRLHAVERRAEARLALGLAAEAVPDLDAHASEHPWREAAWRLLALALYRTGRQGDALAVLRRARAILVEQLGVDPGPELRRLEADILAQDPRLDIAPGPEEAASELWTRAAASYDRTVAAGARVRLESTVGLLRDLAVTGGGGLEAARGHRLAAVAAAEEFGDPGLAARVIGAYDVPAIWTRADDPELARQVVAAAERALAALPAGAAHDASRARLLATIALEMRGTRSPRGPEAARHAEAIARGLDDPALLAFALNGVFMQSCARAGLAPRRDAIGAEIVALAARHGLASHEILGHLIRLQARCALADFAAADRHAAAADRLAEHHERPLVGVFTGWYAALRLAATTRPPAASREAAYREAAALLDGAGMPGLEQGLLPLALLSLRLSDAAASGRLPGSPDGRPLPARLVEPDADWGPYRPWIEPFALLDEGRRPEASETLRALPEPPADLLYEALCCLEAAVALDLGDRNVLERVRARLLPASGELAGAGSGLLSFGPVDRWLAAVTAALERPATGV</sequence>
<dbReference type="EMBL" id="JBHTGP010000005">
    <property type="protein sequence ID" value="MFD0684970.1"/>
    <property type="molecule type" value="Genomic_DNA"/>
</dbReference>
<dbReference type="CDD" id="cd15831">
    <property type="entry name" value="BTAD"/>
    <property type="match status" value="1"/>
</dbReference>
<evidence type="ECO:0000256" key="4">
    <source>
        <dbReference type="ARBA" id="ARBA00023163"/>
    </source>
</evidence>
<dbReference type="Pfam" id="PF03704">
    <property type="entry name" value="BTAD"/>
    <property type="match status" value="1"/>
</dbReference>
<evidence type="ECO:0000256" key="3">
    <source>
        <dbReference type="ARBA" id="ARBA00023125"/>
    </source>
</evidence>
<comment type="similarity">
    <text evidence="1">Belongs to the AfsR/DnrI/RedD regulatory family.</text>
</comment>
<keyword evidence="8" id="KW-1185">Reference proteome</keyword>
<proteinExistence type="inferred from homology"/>
<evidence type="ECO:0000256" key="1">
    <source>
        <dbReference type="ARBA" id="ARBA00005820"/>
    </source>
</evidence>
<accession>A0ABW2XFZ4</accession>